<protein>
    <recommendedName>
        <fullName evidence="3">histidine kinase</fullName>
        <ecNumber evidence="3">2.7.13.3</ecNumber>
    </recommendedName>
</protein>
<dbReference type="Pfam" id="PF00672">
    <property type="entry name" value="HAMP"/>
    <property type="match status" value="1"/>
</dbReference>
<dbReference type="PANTHER" id="PTHR45436:SF14">
    <property type="entry name" value="SENSOR PROTEIN QSEC"/>
    <property type="match status" value="1"/>
</dbReference>
<dbReference type="Pfam" id="PF02518">
    <property type="entry name" value="HATPase_c"/>
    <property type="match status" value="1"/>
</dbReference>
<evidence type="ECO:0000256" key="9">
    <source>
        <dbReference type="ARBA" id="ARBA00022840"/>
    </source>
</evidence>
<feature type="transmembrane region" description="Helical" evidence="14">
    <location>
        <begin position="168"/>
        <end position="191"/>
    </location>
</feature>
<evidence type="ECO:0000256" key="4">
    <source>
        <dbReference type="ARBA" id="ARBA00022553"/>
    </source>
</evidence>
<accession>A0A1Y6CIR1</accession>
<feature type="compositionally biased region" description="Basic and acidic residues" evidence="13">
    <location>
        <begin position="59"/>
        <end position="91"/>
    </location>
</feature>
<dbReference type="InterPro" id="IPR050428">
    <property type="entry name" value="TCS_sensor_his_kinase"/>
</dbReference>
<dbReference type="InterPro" id="IPR036890">
    <property type="entry name" value="HATPase_C_sf"/>
</dbReference>
<dbReference type="Gene3D" id="1.20.5.1040">
    <property type="entry name" value="Sensor protein qsec"/>
    <property type="match status" value="1"/>
</dbReference>
<evidence type="ECO:0000256" key="6">
    <source>
        <dbReference type="ARBA" id="ARBA00022692"/>
    </source>
</evidence>
<dbReference type="GO" id="GO:0000155">
    <property type="term" value="F:phosphorelay sensor kinase activity"/>
    <property type="evidence" value="ECO:0007669"/>
    <property type="project" value="InterPro"/>
</dbReference>
<name>A0A1Y6CIR1_9PROT</name>
<feature type="domain" description="HAMP" evidence="16">
    <location>
        <begin position="192"/>
        <end position="244"/>
    </location>
</feature>
<reference evidence="17 18" key="1">
    <citation type="submission" date="2017-04" db="EMBL/GenBank/DDBJ databases">
        <authorList>
            <person name="Afonso C.L."/>
            <person name="Miller P.J."/>
            <person name="Scott M.A."/>
            <person name="Spackman E."/>
            <person name="Goraichik I."/>
            <person name="Dimitrov K.M."/>
            <person name="Suarez D.L."/>
            <person name="Swayne D.E."/>
        </authorList>
    </citation>
    <scope>NUCLEOTIDE SEQUENCE [LARGE SCALE GENOMIC DNA]</scope>
    <source>
        <strain evidence="17 18">USBA 355</strain>
    </source>
</reference>
<evidence type="ECO:0000256" key="7">
    <source>
        <dbReference type="ARBA" id="ARBA00022741"/>
    </source>
</evidence>
<dbReference type="InterPro" id="IPR005467">
    <property type="entry name" value="His_kinase_dom"/>
</dbReference>
<dbReference type="Proteomes" id="UP000192917">
    <property type="component" value="Unassembled WGS sequence"/>
</dbReference>
<keyword evidence="6 14" id="KW-0812">Transmembrane</keyword>
<dbReference type="PANTHER" id="PTHR45436">
    <property type="entry name" value="SENSOR HISTIDINE KINASE YKOH"/>
    <property type="match status" value="1"/>
</dbReference>
<keyword evidence="8 17" id="KW-0418">Kinase</keyword>
<dbReference type="SMART" id="SM00304">
    <property type="entry name" value="HAMP"/>
    <property type="match status" value="1"/>
</dbReference>
<keyword evidence="10 14" id="KW-1133">Transmembrane helix</keyword>
<dbReference type="InterPro" id="IPR003661">
    <property type="entry name" value="HisK_dim/P_dom"/>
</dbReference>
<dbReference type="GO" id="GO:0005886">
    <property type="term" value="C:plasma membrane"/>
    <property type="evidence" value="ECO:0007669"/>
    <property type="project" value="TreeGrafter"/>
</dbReference>
<dbReference type="InterPro" id="IPR004358">
    <property type="entry name" value="Sig_transdc_His_kin-like_C"/>
</dbReference>
<feature type="compositionally biased region" description="Basic and acidic residues" evidence="13">
    <location>
        <begin position="461"/>
        <end position="470"/>
    </location>
</feature>
<dbReference type="AlphaFoldDB" id="A0A1Y6CIR1"/>
<keyword evidence="18" id="KW-1185">Reference proteome</keyword>
<dbReference type="SMART" id="SM00387">
    <property type="entry name" value="HATPase_c"/>
    <property type="match status" value="1"/>
</dbReference>
<dbReference type="Gene3D" id="3.30.565.10">
    <property type="entry name" value="Histidine kinase-like ATPase, C-terminal domain"/>
    <property type="match status" value="1"/>
</dbReference>
<evidence type="ECO:0000256" key="5">
    <source>
        <dbReference type="ARBA" id="ARBA00022679"/>
    </source>
</evidence>
<keyword evidence="4" id="KW-0597">Phosphoprotein</keyword>
<dbReference type="PROSITE" id="PS50109">
    <property type="entry name" value="HIS_KIN"/>
    <property type="match status" value="1"/>
</dbReference>
<dbReference type="GO" id="GO:0005524">
    <property type="term" value="F:ATP binding"/>
    <property type="evidence" value="ECO:0007669"/>
    <property type="project" value="UniProtKB-KW"/>
</dbReference>
<gene>
    <name evidence="17" type="ORF">SAMN05428998_12564</name>
</gene>
<dbReference type="InterPro" id="IPR003594">
    <property type="entry name" value="HATPase_dom"/>
</dbReference>
<dbReference type="InterPro" id="IPR036097">
    <property type="entry name" value="HisK_dim/P_sf"/>
</dbReference>
<sequence length="470" mass="49881">MSGGFSLSRRLVGRLTLGLSALWLIAVAGSALALRDELDEIFDSALQETAQRLLPLTIDELRDSGSDRDESRDESHNESGDEHEERAIDRPDTVLAEHEEYLIYQLRDAAGHVLLRSHDAPHEPFPVAPQRGFGEAGGLRVYGERGPRGLTLQVAEPLVHRTEAMSELFVWLAAPLLLLVPLAAGAIFWTVRGSLQPIGRLRDAIHARGGGNLAPLPDEGLPRELQAIIRDVNRLLGRLSQTLEGERAFAANSAHELRTPVAAALAQSQRLAAELRARGPEGGAPGTAKLQQRVAGLIDSLHGLSGLVEKLLQLARAEAGLGLDNAEADLLPVVRLLVDEIGRRPAGAGRLVLAPGGPERLDARLDLDAFGIALRNLIDNALRHGSADEAVTVTVGSDRSVAVVNAGPVVPPDRLAKLGTRFERAGATTSGSGLGLAIAGTILEQAGGSLELRSPASGRSDGFEARIRLP</sequence>
<feature type="region of interest" description="Disordered" evidence="13">
    <location>
        <begin position="57"/>
        <end position="91"/>
    </location>
</feature>
<dbReference type="SUPFAM" id="SSF55874">
    <property type="entry name" value="ATPase domain of HSP90 chaperone/DNA topoisomerase II/histidine kinase"/>
    <property type="match status" value="1"/>
</dbReference>
<keyword evidence="9" id="KW-0067">ATP-binding</keyword>
<dbReference type="EC" id="2.7.13.3" evidence="3"/>
<dbReference type="CDD" id="cd00082">
    <property type="entry name" value="HisKA"/>
    <property type="match status" value="1"/>
</dbReference>
<keyword evidence="11" id="KW-0902">Two-component regulatory system</keyword>
<evidence type="ECO:0000256" key="8">
    <source>
        <dbReference type="ARBA" id="ARBA00022777"/>
    </source>
</evidence>
<evidence type="ECO:0000256" key="14">
    <source>
        <dbReference type="SAM" id="Phobius"/>
    </source>
</evidence>
<evidence type="ECO:0000256" key="1">
    <source>
        <dbReference type="ARBA" id="ARBA00000085"/>
    </source>
</evidence>
<dbReference type="CDD" id="cd00075">
    <property type="entry name" value="HATPase"/>
    <property type="match status" value="1"/>
</dbReference>
<feature type="domain" description="Histidine kinase" evidence="15">
    <location>
        <begin position="252"/>
        <end position="470"/>
    </location>
</feature>
<dbReference type="SUPFAM" id="SSF47384">
    <property type="entry name" value="Homodimeric domain of signal transducing histidine kinase"/>
    <property type="match status" value="1"/>
</dbReference>
<evidence type="ECO:0000256" key="2">
    <source>
        <dbReference type="ARBA" id="ARBA00004141"/>
    </source>
</evidence>
<dbReference type="STRING" id="560819.SAMN05428998_12564"/>
<keyword evidence="5" id="KW-0808">Transferase</keyword>
<dbReference type="PRINTS" id="PR00344">
    <property type="entry name" value="BCTRLSENSOR"/>
</dbReference>
<evidence type="ECO:0000313" key="18">
    <source>
        <dbReference type="Proteomes" id="UP000192917"/>
    </source>
</evidence>
<evidence type="ECO:0000259" key="15">
    <source>
        <dbReference type="PROSITE" id="PS50109"/>
    </source>
</evidence>
<evidence type="ECO:0000259" key="16">
    <source>
        <dbReference type="PROSITE" id="PS50885"/>
    </source>
</evidence>
<dbReference type="EMBL" id="FWZX01000025">
    <property type="protein sequence ID" value="SMF64584.1"/>
    <property type="molecule type" value="Genomic_DNA"/>
</dbReference>
<feature type="region of interest" description="Disordered" evidence="13">
    <location>
        <begin position="451"/>
        <end position="470"/>
    </location>
</feature>
<evidence type="ECO:0000256" key="12">
    <source>
        <dbReference type="ARBA" id="ARBA00023136"/>
    </source>
</evidence>
<comment type="subcellular location">
    <subcellularLocation>
        <location evidence="2">Membrane</location>
        <topology evidence="2">Multi-pass membrane protein</topology>
    </subcellularLocation>
</comment>
<comment type="catalytic activity">
    <reaction evidence="1">
        <text>ATP + protein L-histidine = ADP + protein N-phospho-L-histidine.</text>
        <dbReference type="EC" id="2.7.13.3"/>
    </reaction>
</comment>
<evidence type="ECO:0000313" key="17">
    <source>
        <dbReference type="EMBL" id="SMF64584.1"/>
    </source>
</evidence>
<proteinExistence type="predicted"/>
<evidence type="ECO:0000256" key="3">
    <source>
        <dbReference type="ARBA" id="ARBA00012438"/>
    </source>
</evidence>
<evidence type="ECO:0000256" key="13">
    <source>
        <dbReference type="SAM" id="MobiDB-lite"/>
    </source>
</evidence>
<evidence type="ECO:0000256" key="11">
    <source>
        <dbReference type="ARBA" id="ARBA00023012"/>
    </source>
</evidence>
<dbReference type="Gene3D" id="1.10.287.130">
    <property type="match status" value="1"/>
</dbReference>
<evidence type="ECO:0000256" key="10">
    <source>
        <dbReference type="ARBA" id="ARBA00022989"/>
    </source>
</evidence>
<dbReference type="InterPro" id="IPR003660">
    <property type="entry name" value="HAMP_dom"/>
</dbReference>
<dbReference type="SMART" id="SM00388">
    <property type="entry name" value="HisKA"/>
    <property type="match status" value="1"/>
</dbReference>
<dbReference type="PROSITE" id="PS50885">
    <property type="entry name" value="HAMP"/>
    <property type="match status" value="1"/>
</dbReference>
<keyword evidence="12 14" id="KW-0472">Membrane</keyword>
<dbReference type="RefSeq" id="WP_085125221.1">
    <property type="nucleotide sequence ID" value="NZ_FWZX01000025.1"/>
</dbReference>
<dbReference type="Pfam" id="PF00512">
    <property type="entry name" value="HisKA"/>
    <property type="match status" value="1"/>
</dbReference>
<organism evidence="17 18">
    <name type="scientific">Tistlia consotensis USBA 355</name>
    <dbReference type="NCBI Taxonomy" id="560819"/>
    <lineage>
        <taxon>Bacteria</taxon>
        <taxon>Pseudomonadati</taxon>
        <taxon>Pseudomonadota</taxon>
        <taxon>Alphaproteobacteria</taxon>
        <taxon>Rhodospirillales</taxon>
        <taxon>Rhodovibrionaceae</taxon>
        <taxon>Tistlia</taxon>
    </lineage>
</organism>
<keyword evidence="7" id="KW-0547">Nucleotide-binding</keyword>